<feature type="region of interest" description="Disordered" evidence="1">
    <location>
        <begin position="178"/>
        <end position="216"/>
    </location>
</feature>
<reference evidence="2" key="4">
    <citation type="submission" date="2011-06" db="EMBL/GenBank/DDBJ databases">
        <authorList>
            <person name="Vereecke D.M."/>
        </authorList>
    </citation>
    <scope>NUCLEOTIDE SEQUENCE</scope>
    <source>
        <strain evidence="2">D188</strain>
        <plasmid evidence="2">pFiD188</plasmid>
    </source>
</reference>
<evidence type="ECO:0000313" key="2">
    <source>
        <dbReference type="EMBL" id="AET25278.1"/>
    </source>
</evidence>
<dbReference type="RefSeq" id="WP_015586196.1">
    <property type="nucleotide sequence ID" value="NZ_CP015236.1"/>
</dbReference>
<feature type="compositionally biased region" description="Basic and acidic residues" evidence="1">
    <location>
        <begin position="11"/>
        <end position="34"/>
    </location>
</feature>
<sequence length="634" mass="69963">MDRASIPSPGDMDHLSSAERKAKRKDDRGRRVGTKVRDYERMCGSGPDRLAETLIARHNVRMKNTEKLPDGFRFEAILFLAPIAILDIAHRKLNLTLDRAPSAYYGKWPHDLGWGVDSCVAATRLLLAGQVVAAATIARQQLERWTAVMAPVVGVEQHPSEKVEDFIARAWTAYAERMPNPGAPPESSNIEGDADPTTAQDIEGDDSSASTEEPTAPHKHVVLANGREVCPAVVYGVLSEIMHARLFEEAMWWESAALLSRFDVPSVVYGAVDCIADALSLSLTQIQYMTAAGLYRQGDPEDAVTLIASINLAVRPSADVACEEPPDDALPYSASFVLPRLPTVMPLSPDEGLLPVFVRYLDDQRSTYESLAWNHRPAGRLYRDDELATLAFGAHRQASASFALRALAAERDELGDDFNIDSVASRGTNYIVVAELAALAALWTRNGPLLPAASTPLALVSSTLRSAYWLWLEDDDRAMASLRCTLEQIARSRVHRTKPEKAQRLEKSVHNKPQRWIETAGWSRLSAWNRVLGAYAHAHKKPNWEGARELLKDLQLDAHEPYALQRARGDALNVVTTLVAHESISILALFSQKVAATAAELLENHSGLDMTREWMDALMSNALAHRKTPITEQD</sequence>
<evidence type="ECO:0000256" key="1">
    <source>
        <dbReference type="SAM" id="MobiDB-lite"/>
    </source>
</evidence>
<protein>
    <submittedName>
        <fullName evidence="2">Uncharacterized protein</fullName>
    </submittedName>
</protein>
<dbReference type="AlphaFoldDB" id="G8JZ07"/>
<reference evidence="2" key="5">
    <citation type="journal article" date="2012" name="Mol. Plant Microbe Interact.">
        <title>pFiD188, the linear virulence plasmid of Rhodococcus fascians D188.</title>
        <authorList>
            <person name="Francis I."/>
            <person name="De Keyser A."/>
            <person name="De Backer P."/>
            <person name="Simon-Mateo C."/>
            <person name="Kalkus J."/>
            <person name="Pertry I."/>
            <person name="Ardiles-Diaz W."/>
            <person name="De Rycke R."/>
            <person name="Vandeputte O.M."/>
            <person name="El Jaziri M."/>
            <person name="Holsters M."/>
            <person name="Vereecke D."/>
        </authorList>
    </citation>
    <scope>NUCLEOTIDE SEQUENCE</scope>
    <source>
        <strain evidence="2">D188</strain>
        <plasmid evidence="2">pFiD188</plasmid>
    </source>
</reference>
<keyword evidence="2" id="KW-0614">Plasmid</keyword>
<name>G8JZ07_RHOFA</name>
<dbReference type="EMBL" id="JN093097">
    <property type="protein sequence ID" value="AET25278.1"/>
    <property type="molecule type" value="Genomic_DNA"/>
</dbReference>
<feature type="region of interest" description="Disordered" evidence="1">
    <location>
        <begin position="1"/>
        <end position="34"/>
    </location>
</feature>
<geneLocation type="plasmid" evidence="2">
    <name>pFiD188</name>
</geneLocation>
<proteinExistence type="predicted"/>
<gene>
    <name evidence="2" type="ORF">pFi_142</name>
</gene>
<reference evidence="2" key="3">
    <citation type="journal article" date="2011" name="Annu. Rev. Phytopathol.">
        <title>A successful bacterial coup d'etat: how Rhodococcus fascians redirects plant development.</title>
        <authorList>
            <person name="Stes E."/>
            <person name="Vandeputte O.M."/>
            <person name="El Jaziri M."/>
            <person name="Holsters M."/>
            <person name="Vereecke D."/>
        </authorList>
    </citation>
    <scope>NUCLEOTIDE SEQUENCE</scope>
    <source>
        <strain evidence="2">D188</strain>
        <plasmid evidence="2">pFiD188</plasmid>
    </source>
</reference>
<accession>G8JZ07</accession>
<reference evidence="2" key="2">
    <citation type="journal article" date="2010" name="Mol. Plant Microbe Interact.">
        <title>Rhodococcus fascians impacts plant development through the dynamic fas-mediated production of a cytokinin mix.</title>
        <authorList>
            <person name="Pertry I."/>
            <person name="Vaclavikova K."/>
            <person name="Gemrotova M."/>
            <person name="Spichal L."/>
            <person name="Galuszka P."/>
            <person name="Depuydt S."/>
            <person name="Temmerman W."/>
            <person name="Stes E."/>
            <person name="De Keyser A."/>
            <person name="Riefler M."/>
            <person name="Biondi S."/>
            <person name="Novak O."/>
            <person name="Schmulling T."/>
            <person name="Strnad M."/>
            <person name="Tarkowski P."/>
            <person name="Holsters M."/>
            <person name="Vereecke D."/>
        </authorList>
    </citation>
    <scope>NUCLEOTIDE SEQUENCE</scope>
    <source>
        <strain evidence="2">D188</strain>
        <plasmid evidence="2">pFiD188</plasmid>
    </source>
</reference>
<organism evidence="2">
    <name type="scientific">Rhodococcoides fascians D188</name>
    <dbReference type="NCBI Taxonomy" id="1051973"/>
    <lineage>
        <taxon>Bacteria</taxon>
        <taxon>Bacillati</taxon>
        <taxon>Actinomycetota</taxon>
        <taxon>Actinomycetes</taxon>
        <taxon>Mycobacteriales</taxon>
        <taxon>Nocardiaceae</taxon>
        <taxon>Rhodococcoides</taxon>
    </lineage>
</organism>
<dbReference type="KEGG" id="rfa:A3L23_05006"/>
<dbReference type="PATRIC" id="fig|1051973.4.peg.5053"/>
<reference evidence="2" key="1">
    <citation type="journal article" date="2009" name="Proc. Natl. Acad. Sci. U.S.A.">
        <title>Identification of Rhodococcus fascians cytokinins and their modus operandi to reshape the plant.</title>
        <authorList>
            <person name="Pertry I."/>
            <person name="Vaclavikova K."/>
            <person name="Depuydt S."/>
            <person name="Galuszka P."/>
            <person name="Spichal L."/>
            <person name="Temmerman W."/>
            <person name="Stes E."/>
            <person name="Schmulling T."/>
            <person name="Kakimoto T."/>
            <person name="Van Montagu M.C."/>
            <person name="Strnad M."/>
            <person name="Holsters M."/>
            <person name="Tarkowski P."/>
            <person name="Vereecke D."/>
        </authorList>
    </citation>
    <scope>NUCLEOTIDE SEQUENCE</scope>
    <source>
        <strain evidence="2">D188</strain>
        <plasmid evidence="2">pFiD188</plasmid>
    </source>
</reference>